<keyword evidence="2" id="KW-0812">Transmembrane</keyword>
<reference evidence="4 5" key="1">
    <citation type="journal article" date="2014" name="Genome Announc.">
        <title>Draft genome sequences of eight enterohepatic helicobacter species isolated from both laboratory and wild rodents.</title>
        <authorList>
            <person name="Sheh A."/>
            <person name="Shen Z."/>
            <person name="Fox J.G."/>
        </authorList>
    </citation>
    <scope>NUCLEOTIDE SEQUENCE [LARGE SCALE GENOMIC DNA]</scope>
    <source>
        <strain evidence="4 5">ATCC 49320</strain>
    </source>
</reference>
<evidence type="ECO:0000256" key="2">
    <source>
        <dbReference type="SAM" id="Phobius"/>
    </source>
</evidence>
<evidence type="ECO:0000313" key="4">
    <source>
        <dbReference type="EMBL" id="TLE10441.1"/>
    </source>
</evidence>
<dbReference type="Proteomes" id="UP000029857">
    <property type="component" value="Unassembled WGS sequence"/>
</dbReference>
<keyword evidence="1" id="KW-0175">Coiled coil</keyword>
<evidence type="ECO:0000313" key="5">
    <source>
        <dbReference type="Proteomes" id="UP000029857"/>
    </source>
</evidence>
<evidence type="ECO:0000313" key="3">
    <source>
        <dbReference type="EMBL" id="AQQ59076.1"/>
    </source>
</evidence>
<proteinExistence type="predicted"/>
<keyword evidence="2" id="KW-1133">Transmembrane helix</keyword>
<evidence type="ECO:0000313" key="6">
    <source>
        <dbReference type="Proteomes" id="UP000188298"/>
    </source>
</evidence>
<accession>A0A099VAR4</accession>
<dbReference type="Proteomes" id="UP000188298">
    <property type="component" value="Chromosome"/>
</dbReference>
<protein>
    <submittedName>
        <fullName evidence="4">Uncharacterized protein</fullName>
    </submittedName>
</protein>
<evidence type="ECO:0000256" key="1">
    <source>
        <dbReference type="SAM" id="Coils"/>
    </source>
</evidence>
<feature type="coiled-coil region" evidence="1">
    <location>
        <begin position="53"/>
        <end position="98"/>
    </location>
</feature>
<sequence>MAVILKIFFACFVGMAWYHLNGPEQAPIAGILAAMILLASFIKPISYQDPKERDEYRHKIQEAREKKRILAEKQNEEKKLLKKQALEAEEMRKQELKKKLKL</sequence>
<dbReference type="RefSeq" id="WP_005219943.1">
    <property type="nucleotide sequence ID" value="NZ_CABKOK010000009.1"/>
</dbReference>
<keyword evidence="2" id="KW-0472">Membrane</keyword>
<gene>
    <name evidence="4" type="ORF">LS79_005935</name>
    <name evidence="3" type="ORF">XJ32_01975</name>
</gene>
<dbReference type="EMBL" id="CP019645">
    <property type="protein sequence ID" value="AQQ59076.1"/>
    <property type="molecule type" value="Genomic_DNA"/>
</dbReference>
<dbReference type="KEGG" id="hbl:XJ32_01975"/>
<organism evidence="4 5">
    <name type="scientific">Helicobacter bilis</name>
    <dbReference type="NCBI Taxonomy" id="37372"/>
    <lineage>
        <taxon>Bacteria</taxon>
        <taxon>Pseudomonadati</taxon>
        <taxon>Campylobacterota</taxon>
        <taxon>Epsilonproteobacteria</taxon>
        <taxon>Campylobacterales</taxon>
        <taxon>Helicobacteraceae</taxon>
        <taxon>Helicobacter</taxon>
    </lineage>
</organism>
<name>A0A099VAR4_9HELI</name>
<feature type="transmembrane region" description="Helical" evidence="2">
    <location>
        <begin position="26"/>
        <end position="47"/>
    </location>
</feature>
<dbReference type="AlphaFoldDB" id="A0A099VAR4"/>
<dbReference type="EMBL" id="JRPJ02000017">
    <property type="protein sequence ID" value="TLE10441.1"/>
    <property type="molecule type" value="Genomic_DNA"/>
</dbReference>
<reference evidence="3 6" key="2">
    <citation type="submission" date="2017-02" db="EMBL/GenBank/DDBJ databases">
        <title>Whole genome sequencing of Helicobacter bilis strain AAQJH.</title>
        <authorList>
            <person name="Conlan S."/>
            <person name="Thomas P.J."/>
            <person name="Mullikin J."/>
            <person name="Palmore T.N."/>
            <person name="Frank K.M."/>
            <person name="Segre J.A."/>
        </authorList>
    </citation>
    <scope>NUCLEOTIDE SEQUENCE [LARGE SCALE GENOMIC DNA]</scope>
    <source>
        <strain evidence="3 6">AAQJH</strain>
    </source>
</reference>
<reference evidence="4" key="3">
    <citation type="submission" date="2018-04" db="EMBL/GenBank/DDBJ databases">
        <authorList>
            <person name="Sheh A."/>
            <person name="Shen Z."/>
            <person name="Mannion A.J."/>
            <person name="Fox J.G."/>
        </authorList>
    </citation>
    <scope>NUCLEOTIDE SEQUENCE</scope>
    <source>
        <strain evidence="4">ATCC 49320</strain>
    </source>
</reference>